<sequence>MRLRGFRLTIIFLCLSLTVTGCGLQGLLGNKKKSSSQSAQKPQPVAAVSLSGDDPNQILLQKGIDDTAAKANLKIKYIGSSSGASASSGQGGSAPASQAGEDPLKDAKVLLYEGGNQELLKTAQTKKIPVLAIGKIPAGSTPAGLITPDQEKAGELMGQALVQKVQAGIVLLLQDNPAETGAQERLAGLRTVLAKYPKVSLQVLSGHPGSAAGAKQVLLEYLLKNPGKVRAVCADTEKVAAQAADVLKQGGLEKKVLLFGGQANLQSLQRMAGGLQAGDVDVSPYLQGVYACQWAEKMLKKEPFDVNDSVTGDQGEIPAKVIAVKAVTPENLAITQKSYVKAVNLALQAQKEQARKMTEKPTTKEPGTQQGASAAKGTKSESGSSDGSSDGSQSGGGGGQAGGSGAGAIPPNVAKVVEKVNTDITREYLDSKGKVLWTEHSASQKVRTVPPEMIKQEQQQQQQPSGGQQKQGSGQAGGGGGGGGGSSGA</sequence>
<evidence type="ECO:0000313" key="5">
    <source>
        <dbReference type="EMBL" id="CEJ06250.1"/>
    </source>
</evidence>
<dbReference type="KEGG" id="aacx:DEACI_0325"/>
<feature type="compositionally biased region" description="Gly residues" evidence="2">
    <location>
        <begin position="474"/>
        <end position="489"/>
    </location>
</feature>
<feature type="region of interest" description="Disordered" evidence="2">
    <location>
        <begin position="429"/>
        <end position="489"/>
    </location>
</feature>
<dbReference type="RefSeq" id="WP_240983475.1">
    <property type="nucleotide sequence ID" value="NZ_CDGJ01000019.1"/>
</dbReference>
<dbReference type="Proteomes" id="UP000836597">
    <property type="component" value="Chromosome"/>
</dbReference>
<dbReference type="PROSITE" id="PS51257">
    <property type="entry name" value="PROKAR_LIPOPROTEIN"/>
    <property type="match status" value="1"/>
</dbReference>
<dbReference type="InterPro" id="IPR025997">
    <property type="entry name" value="SBP_2_dom"/>
</dbReference>
<dbReference type="EMBL" id="LR746496">
    <property type="protein sequence ID" value="CAA7599698.1"/>
    <property type="molecule type" value="Genomic_DNA"/>
</dbReference>
<evidence type="ECO:0000256" key="2">
    <source>
        <dbReference type="SAM" id="MobiDB-lite"/>
    </source>
</evidence>
<keyword evidence="6" id="KW-1185">Reference proteome</keyword>
<evidence type="ECO:0000313" key="4">
    <source>
        <dbReference type="EMBL" id="CAA7599698.1"/>
    </source>
</evidence>
<dbReference type="Proteomes" id="UP001071230">
    <property type="component" value="Unassembled WGS sequence"/>
</dbReference>
<protein>
    <submittedName>
        <fullName evidence="5">ABC-type sugar transport system, periplasmic component</fullName>
    </submittedName>
    <submittedName>
        <fullName evidence="4">Periplasmic binding protein domain</fullName>
    </submittedName>
</protein>
<reference evidence="4" key="2">
    <citation type="submission" date="2020-01" db="EMBL/GenBank/DDBJ databases">
        <authorList>
            <person name="Hornung B."/>
        </authorList>
    </citation>
    <scope>NUCLEOTIDE SEQUENCE</scope>
    <source>
        <strain evidence="4">PacBioINE</strain>
    </source>
</reference>
<name>A0A8S0W1Q1_9FIRM</name>
<feature type="compositionally biased region" description="Gly residues" evidence="2">
    <location>
        <begin position="393"/>
        <end position="406"/>
    </location>
</feature>
<dbReference type="InterPro" id="IPR028082">
    <property type="entry name" value="Peripla_BP_I"/>
</dbReference>
<gene>
    <name evidence="4" type="ORF">DEACI_0325</name>
    <name evidence="5" type="ORF">DEACI_0698</name>
</gene>
<dbReference type="GO" id="GO:0030288">
    <property type="term" value="C:outer membrane-bounded periplasmic space"/>
    <property type="evidence" value="ECO:0007669"/>
    <property type="project" value="TreeGrafter"/>
</dbReference>
<feature type="domain" description="Periplasmic binding protein" evidence="3">
    <location>
        <begin position="117"/>
        <end position="302"/>
    </location>
</feature>
<dbReference type="Gene3D" id="3.40.50.2300">
    <property type="match status" value="2"/>
</dbReference>
<accession>A0A8S0W1Q1</accession>
<feature type="compositionally biased region" description="Low complexity" evidence="2">
    <location>
        <begin position="456"/>
        <end position="473"/>
    </location>
</feature>
<dbReference type="GO" id="GO:0030246">
    <property type="term" value="F:carbohydrate binding"/>
    <property type="evidence" value="ECO:0007669"/>
    <property type="project" value="TreeGrafter"/>
</dbReference>
<feature type="compositionally biased region" description="Low complexity" evidence="2">
    <location>
        <begin position="382"/>
        <end position="392"/>
    </location>
</feature>
<proteinExistence type="predicted"/>
<dbReference type="SUPFAM" id="SSF53822">
    <property type="entry name" value="Periplasmic binding protein-like I"/>
    <property type="match status" value="1"/>
</dbReference>
<evidence type="ECO:0000313" key="6">
    <source>
        <dbReference type="Proteomes" id="UP001071230"/>
    </source>
</evidence>
<evidence type="ECO:0000256" key="1">
    <source>
        <dbReference type="ARBA" id="ARBA00004196"/>
    </source>
</evidence>
<keyword evidence="5" id="KW-0813">Transport</keyword>
<dbReference type="PANTHER" id="PTHR30036">
    <property type="entry name" value="D-XYLOSE-BINDING PERIPLASMIC PROTEIN"/>
    <property type="match status" value="1"/>
</dbReference>
<feature type="region of interest" description="Disordered" evidence="2">
    <location>
        <begin position="352"/>
        <end position="410"/>
    </location>
</feature>
<evidence type="ECO:0000259" key="3">
    <source>
        <dbReference type="Pfam" id="PF13407"/>
    </source>
</evidence>
<dbReference type="Pfam" id="PF13407">
    <property type="entry name" value="Peripla_BP_4"/>
    <property type="match status" value="1"/>
</dbReference>
<organism evidence="4">
    <name type="scientific">Acididesulfobacillus acetoxydans</name>
    <dbReference type="NCBI Taxonomy" id="1561005"/>
    <lineage>
        <taxon>Bacteria</taxon>
        <taxon>Bacillati</taxon>
        <taxon>Bacillota</taxon>
        <taxon>Clostridia</taxon>
        <taxon>Eubacteriales</taxon>
        <taxon>Peptococcaceae</taxon>
        <taxon>Acididesulfobacillus</taxon>
    </lineage>
</organism>
<reference evidence="5" key="1">
    <citation type="submission" date="2014-11" db="EMBL/GenBank/DDBJ databases">
        <authorList>
            <person name="Hornung B.V."/>
        </authorList>
    </citation>
    <scope>NUCLEOTIDE SEQUENCE</scope>
    <source>
        <strain evidence="5">INE</strain>
    </source>
</reference>
<feature type="compositionally biased region" description="Basic and acidic residues" evidence="2">
    <location>
        <begin position="352"/>
        <end position="363"/>
    </location>
</feature>
<dbReference type="AlphaFoldDB" id="A0A8S0W1Q1"/>
<dbReference type="EMBL" id="CDGJ01000019">
    <property type="protein sequence ID" value="CEJ06250.1"/>
    <property type="molecule type" value="Genomic_DNA"/>
</dbReference>
<comment type="subcellular location">
    <subcellularLocation>
        <location evidence="1">Cell envelope</location>
    </subcellularLocation>
</comment>
<dbReference type="InterPro" id="IPR050555">
    <property type="entry name" value="Bact_Solute-Bind_Prot2"/>
</dbReference>
<keyword evidence="5" id="KW-0762">Sugar transport</keyword>